<organism evidence="3 4">
    <name type="scientific">Parasutterella muris</name>
    <dbReference type="NCBI Taxonomy" id="2565572"/>
    <lineage>
        <taxon>Bacteria</taxon>
        <taxon>Pseudomonadati</taxon>
        <taxon>Pseudomonadota</taxon>
        <taxon>Betaproteobacteria</taxon>
        <taxon>Burkholderiales</taxon>
        <taxon>Sutterellaceae</taxon>
        <taxon>Parasutterella</taxon>
    </lineage>
</organism>
<keyword evidence="4" id="KW-1185">Reference proteome</keyword>
<keyword evidence="1" id="KW-0472">Membrane</keyword>
<evidence type="ECO:0000259" key="2">
    <source>
        <dbReference type="Pfam" id="PF00149"/>
    </source>
</evidence>
<dbReference type="EMBL" id="WSRP01000018">
    <property type="protein sequence ID" value="MVX56943.1"/>
    <property type="molecule type" value="Genomic_DNA"/>
</dbReference>
<proteinExistence type="predicted"/>
<dbReference type="InterPro" id="IPR051158">
    <property type="entry name" value="Metallophosphoesterase_sf"/>
</dbReference>
<dbReference type="GO" id="GO:0016787">
    <property type="term" value="F:hydrolase activity"/>
    <property type="evidence" value="ECO:0007669"/>
    <property type="project" value="InterPro"/>
</dbReference>
<feature type="transmembrane region" description="Helical" evidence="1">
    <location>
        <begin position="63"/>
        <end position="82"/>
    </location>
</feature>
<dbReference type="Proteomes" id="UP000472580">
    <property type="component" value="Unassembled WGS sequence"/>
</dbReference>
<reference evidence="3 4" key="1">
    <citation type="submission" date="2019-12" db="EMBL/GenBank/DDBJ databases">
        <title>Microbes associate with the intestines of laboratory mice.</title>
        <authorList>
            <person name="Navarre W."/>
            <person name="Wong E."/>
        </authorList>
    </citation>
    <scope>NUCLEOTIDE SEQUENCE [LARGE SCALE GENOMIC DNA]</scope>
    <source>
        <strain evidence="3 4">NM82_D38</strain>
    </source>
</reference>
<evidence type="ECO:0000313" key="4">
    <source>
        <dbReference type="Proteomes" id="UP000472580"/>
    </source>
</evidence>
<dbReference type="CDD" id="cd07385">
    <property type="entry name" value="MPP_YkuE_C"/>
    <property type="match status" value="1"/>
</dbReference>
<feature type="transmembrane region" description="Helical" evidence="1">
    <location>
        <begin position="26"/>
        <end position="43"/>
    </location>
</feature>
<comment type="caution">
    <text evidence="3">The sequence shown here is derived from an EMBL/GenBank/DDBJ whole genome shotgun (WGS) entry which is preliminary data.</text>
</comment>
<dbReference type="RefSeq" id="WP_160335371.1">
    <property type="nucleotide sequence ID" value="NZ_CALPCR010000001.1"/>
</dbReference>
<name>A0A6L6YJP8_9BURK</name>
<accession>A0A6L6YJP8</accession>
<dbReference type="OrthoDB" id="9780884at2"/>
<feature type="transmembrane region" description="Helical" evidence="1">
    <location>
        <begin position="102"/>
        <end position="126"/>
    </location>
</feature>
<evidence type="ECO:0000256" key="1">
    <source>
        <dbReference type="SAM" id="Phobius"/>
    </source>
</evidence>
<keyword evidence="1" id="KW-0812">Transmembrane</keyword>
<dbReference type="Pfam" id="PF00149">
    <property type="entry name" value="Metallophos"/>
    <property type="match status" value="1"/>
</dbReference>
<dbReference type="InterPro" id="IPR004843">
    <property type="entry name" value="Calcineurin-like_PHP"/>
</dbReference>
<dbReference type="InterPro" id="IPR029052">
    <property type="entry name" value="Metallo-depent_PP-like"/>
</dbReference>
<dbReference type="AlphaFoldDB" id="A0A6L6YJP8"/>
<protein>
    <submittedName>
        <fullName evidence="3">Metallophosphoesterase</fullName>
    </submittedName>
</protein>
<gene>
    <name evidence="3" type="ORF">E5987_06940</name>
</gene>
<sequence>MFLLFPSLFLAIYSICSGVLPLKVSWLWKAVLSLIILAIALKYQAYSIGGGTFFEPFVKGKALLIYEALYGALVVLTALLFFKDVCSLALWLLKKWGVSVGFSFNNNTMLAVLMAVSAAAGFWGMWEAIRVPDVRAVTLKVKGLPDAWKGTKIVQLSDLHIGPVQGAEWLSEVVKKTNALHPDMVLITGDFIDGSVPKTLFKLEPLKELKTKYGVYAIPGNHEYYSGYANWMKALSQLGLNMLQNQSAVLKKNEAALIVGGTTDLGASRFGLEGPDLKKTFAGTPENATRILLTHQPKTTSGSSERVDLQLSGHTHGGHIFFMYPILAYFNDGMVSGAYQRSDKLVYVNRGTGLWNGFSIRIGVPSEITDITLE</sequence>
<feature type="domain" description="Calcineurin-like phosphoesterase" evidence="2">
    <location>
        <begin position="152"/>
        <end position="317"/>
    </location>
</feature>
<dbReference type="PANTHER" id="PTHR31302:SF0">
    <property type="entry name" value="TRANSMEMBRANE PROTEIN WITH METALLOPHOSPHOESTERASE DOMAIN"/>
    <property type="match status" value="1"/>
</dbReference>
<dbReference type="PANTHER" id="PTHR31302">
    <property type="entry name" value="TRANSMEMBRANE PROTEIN WITH METALLOPHOSPHOESTERASE DOMAIN-RELATED"/>
    <property type="match status" value="1"/>
</dbReference>
<keyword evidence="1" id="KW-1133">Transmembrane helix</keyword>
<dbReference type="Gene3D" id="3.60.21.10">
    <property type="match status" value="1"/>
</dbReference>
<dbReference type="SUPFAM" id="SSF56300">
    <property type="entry name" value="Metallo-dependent phosphatases"/>
    <property type="match status" value="1"/>
</dbReference>
<evidence type="ECO:0000313" key="3">
    <source>
        <dbReference type="EMBL" id="MVX56943.1"/>
    </source>
</evidence>